<protein>
    <submittedName>
        <fullName evidence="2">Uncharacterized protein</fullName>
    </submittedName>
</protein>
<reference evidence="2 3" key="1">
    <citation type="submission" date="2020-03" db="EMBL/GenBank/DDBJ databases">
        <title>Draft Genome Sequence of Cudoniella acicularis.</title>
        <authorList>
            <person name="Buettner E."/>
            <person name="Kellner H."/>
        </authorList>
    </citation>
    <scope>NUCLEOTIDE SEQUENCE [LARGE SCALE GENOMIC DNA]</scope>
    <source>
        <strain evidence="2 3">DSM 108380</strain>
    </source>
</reference>
<organism evidence="2 3">
    <name type="scientific">Cudoniella acicularis</name>
    <dbReference type="NCBI Taxonomy" id="354080"/>
    <lineage>
        <taxon>Eukaryota</taxon>
        <taxon>Fungi</taxon>
        <taxon>Dikarya</taxon>
        <taxon>Ascomycota</taxon>
        <taxon>Pezizomycotina</taxon>
        <taxon>Leotiomycetes</taxon>
        <taxon>Helotiales</taxon>
        <taxon>Tricladiaceae</taxon>
        <taxon>Cudoniella</taxon>
    </lineage>
</organism>
<accession>A0A8H4R841</accession>
<sequence>MSFYSVISECPTIEQPRRQSFLYTKIKRLLRPKSSPSNITYNDLSRTFASSEVDIKQALYNANYPSSSHPGQPGEPVSINVDIKNGTLPSGVNASRAILPSRSSSPQFGQPLSTDADIEPNTLLVGLNNPSATSLPHSHSSRSINQGSSSTDTSRHPSLYNAIRDISTPLTDPSQLPQPTPLQQA</sequence>
<feature type="region of interest" description="Disordered" evidence="1">
    <location>
        <begin position="64"/>
        <end position="185"/>
    </location>
</feature>
<comment type="caution">
    <text evidence="2">The sequence shown here is derived from an EMBL/GenBank/DDBJ whole genome shotgun (WGS) entry which is preliminary data.</text>
</comment>
<evidence type="ECO:0000313" key="3">
    <source>
        <dbReference type="Proteomes" id="UP000566819"/>
    </source>
</evidence>
<feature type="compositionally biased region" description="Pro residues" evidence="1">
    <location>
        <begin position="176"/>
        <end position="185"/>
    </location>
</feature>
<dbReference type="Proteomes" id="UP000566819">
    <property type="component" value="Unassembled WGS sequence"/>
</dbReference>
<feature type="compositionally biased region" description="Polar residues" evidence="1">
    <location>
        <begin position="128"/>
        <end position="152"/>
    </location>
</feature>
<evidence type="ECO:0000256" key="1">
    <source>
        <dbReference type="SAM" id="MobiDB-lite"/>
    </source>
</evidence>
<feature type="compositionally biased region" description="Polar residues" evidence="1">
    <location>
        <begin position="101"/>
        <end position="113"/>
    </location>
</feature>
<keyword evidence="3" id="KW-1185">Reference proteome</keyword>
<dbReference type="EMBL" id="JAAMPI010001807">
    <property type="protein sequence ID" value="KAF4623994.1"/>
    <property type="molecule type" value="Genomic_DNA"/>
</dbReference>
<dbReference type="AlphaFoldDB" id="A0A8H4R841"/>
<name>A0A8H4R841_9HELO</name>
<proteinExistence type="predicted"/>
<gene>
    <name evidence="2" type="ORF">G7Y89_g14182</name>
</gene>
<evidence type="ECO:0000313" key="2">
    <source>
        <dbReference type="EMBL" id="KAF4623994.1"/>
    </source>
</evidence>